<evidence type="ECO:0000256" key="6">
    <source>
        <dbReference type="ARBA" id="ARBA00022786"/>
    </source>
</evidence>
<dbReference type="GO" id="GO:0005737">
    <property type="term" value="C:cytoplasm"/>
    <property type="evidence" value="ECO:0000318"/>
    <property type="project" value="GO_Central"/>
</dbReference>
<dbReference type="HOGENOM" id="CLU_048503_0_0_1"/>
<feature type="compositionally biased region" description="Basic and acidic residues" evidence="9">
    <location>
        <begin position="376"/>
        <end position="389"/>
    </location>
</feature>
<dbReference type="GO" id="GO:0061630">
    <property type="term" value="F:ubiquitin protein ligase activity"/>
    <property type="evidence" value="ECO:0000318"/>
    <property type="project" value="GO_Central"/>
</dbReference>
<name>M4CQU4_BRACM</name>
<dbReference type="STRING" id="51351.M4CQU4"/>
<evidence type="ECO:0000259" key="10">
    <source>
        <dbReference type="PROSITE" id="PS50089"/>
    </source>
</evidence>
<reference evidence="11 12" key="1">
    <citation type="journal article" date="2011" name="Nat. Genet.">
        <title>The genome of the mesopolyploid crop species Brassica rapa.</title>
        <authorList>
            <consortium name="Brassica rapa Genome Sequencing Project Consortium"/>
            <person name="Wang X."/>
            <person name="Wang H."/>
            <person name="Wang J."/>
            <person name="Sun R."/>
            <person name="Wu J."/>
            <person name="Liu S."/>
            <person name="Bai Y."/>
            <person name="Mun J.H."/>
            <person name="Bancroft I."/>
            <person name="Cheng F."/>
            <person name="Huang S."/>
            <person name="Li X."/>
            <person name="Hua W."/>
            <person name="Wang J."/>
            <person name="Wang X."/>
            <person name="Freeling M."/>
            <person name="Pires J.C."/>
            <person name="Paterson A.H."/>
            <person name="Chalhoub B."/>
            <person name="Wang B."/>
            <person name="Hayward A."/>
            <person name="Sharpe A.G."/>
            <person name="Park B.S."/>
            <person name="Weisshaar B."/>
            <person name="Liu B."/>
            <person name="Li B."/>
            <person name="Liu B."/>
            <person name="Tong C."/>
            <person name="Song C."/>
            <person name="Duran C."/>
            <person name="Peng C."/>
            <person name="Geng C."/>
            <person name="Koh C."/>
            <person name="Lin C."/>
            <person name="Edwards D."/>
            <person name="Mu D."/>
            <person name="Shen D."/>
            <person name="Soumpourou E."/>
            <person name="Li F."/>
            <person name="Fraser F."/>
            <person name="Conant G."/>
            <person name="Lassalle G."/>
            <person name="King G.J."/>
            <person name="Bonnema G."/>
            <person name="Tang H."/>
            <person name="Wang H."/>
            <person name="Belcram H."/>
            <person name="Zhou H."/>
            <person name="Hirakawa H."/>
            <person name="Abe H."/>
            <person name="Guo H."/>
            <person name="Wang H."/>
            <person name="Jin H."/>
            <person name="Parkin I.A."/>
            <person name="Batley J."/>
            <person name="Kim J.S."/>
            <person name="Just J."/>
            <person name="Li J."/>
            <person name="Xu J."/>
            <person name="Deng J."/>
            <person name="Kim J.A."/>
            <person name="Li J."/>
            <person name="Yu J."/>
            <person name="Meng J."/>
            <person name="Wang J."/>
            <person name="Min J."/>
            <person name="Poulain J."/>
            <person name="Wang J."/>
            <person name="Hatakeyama K."/>
            <person name="Wu K."/>
            <person name="Wang L."/>
            <person name="Fang L."/>
            <person name="Trick M."/>
            <person name="Links M.G."/>
            <person name="Zhao M."/>
            <person name="Jin M."/>
            <person name="Ramchiary N."/>
            <person name="Drou N."/>
            <person name="Berkman P.J."/>
            <person name="Cai Q."/>
            <person name="Huang Q."/>
            <person name="Li R."/>
            <person name="Tabata S."/>
            <person name="Cheng S."/>
            <person name="Zhang S."/>
            <person name="Zhang S."/>
            <person name="Huang S."/>
            <person name="Sato S."/>
            <person name="Sun S."/>
            <person name="Kwon S.J."/>
            <person name="Choi S.R."/>
            <person name="Lee T.H."/>
            <person name="Fan W."/>
            <person name="Zhao X."/>
            <person name="Tan X."/>
            <person name="Xu X."/>
            <person name="Wang Y."/>
            <person name="Qiu Y."/>
            <person name="Yin Y."/>
            <person name="Li Y."/>
            <person name="Du Y."/>
            <person name="Liao Y."/>
            <person name="Lim Y."/>
            <person name="Narusaka Y."/>
            <person name="Wang Y."/>
            <person name="Wang Z."/>
            <person name="Li Z."/>
            <person name="Wang Z."/>
            <person name="Xiong Z."/>
            <person name="Zhang Z."/>
        </authorList>
    </citation>
    <scope>NUCLEOTIDE SEQUENCE [LARGE SCALE GENOMIC DNA]</scope>
    <source>
        <strain evidence="11 12">cv. Chiifu-401-42</strain>
    </source>
</reference>
<evidence type="ECO:0000256" key="9">
    <source>
        <dbReference type="SAM" id="MobiDB-lite"/>
    </source>
</evidence>
<keyword evidence="6" id="KW-0833">Ubl conjugation pathway</keyword>
<dbReference type="Gene3D" id="3.30.40.10">
    <property type="entry name" value="Zinc/RING finger domain, C3HC4 (zinc finger)"/>
    <property type="match status" value="1"/>
</dbReference>
<comment type="catalytic activity">
    <reaction evidence="1">
        <text>S-ubiquitinyl-[E2 ubiquitin-conjugating enzyme]-L-cysteine + [acceptor protein]-L-lysine = [E2 ubiquitin-conjugating enzyme]-L-cysteine + N(6)-ubiquitinyl-[acceptor protein]-L-lysine.</text>
        <dbReference type="EC" id="2.3.2.27"/>
    </reaction>
</comment>
<organism evidence="11 12">
    <name type="scientific">Brassica campestris</name>
    <name type="common">Field mustard</name>
    <dbReference type="NCBI Taxonomy" id="3711"/>
    <lineage>
        <taxon>Eukaryota</taxon>
        <taxon>Viridiplantae</taxon>
        <taxon>Streptophyta</taxon>
        <taxon>Embryophyta</taxon>
        <taxon>Tracheophyta</taxon>
        <taxon>Spermatophyta</taxon>
        <taxon>Magnoliopsida</taxon>
        <taxon>eudicotyledons</taxon>
        <taxon>Gunneridae</taxon>
        <taxon>Pentapetalae</taxon>
        <taxon>rosids</taxon>
        <taxon>malvids</taxon>
        <taxon>Brassicales</taxon>
        <taxon>Brassicaceae</taxon>
        <taxon>Brassiceae</taxon>
        <taxon>Brassica</taxon>
    </lineage>
</organism>
<keyword evidence="12" id="KW-1185">Reference proteome</keyword>
<dbReference type="EC" id="2.3.2.27" evidence="2"/>
<dbReference type="FunFam" id="3.30.40.10:FF:000127">
    <property type="entry name" value="E3 ubiquitin-protein ligase RNF181"/>
    <property type="match status" value="1"/>
</dbReference>
<dbReference type="GO" id="GO:0008270">
    <property type="term" value="F:zinc ion binding"/>
    <property type="evidence" value="ECO:0007669"/>
    <property type="project" value="UniProtKB-KW"/>
</dbReference>
<reference evidence="11 12" key="2">
    <citation type="journal article" date="2018" name="Hortic Res">
        <title>Improved Brassica rapa reference genome by single-molecule sequencing and chromosome conformation capture technologies.</title>
        <authorList>
            <person name="Zhang L."/>
            <person name="Cai X."/>
            <person name="Wu J."/>
            <person name="Liu M."/>
            <person name="Grob S."/>
            <person name="Cheng F."/>
            <person name="Liang J."/>
            <person name="Cai C."/>
            <person name="Liu Z."/>
            <person name="Liu B."/>
            <person name="Wang F."/>
            <person name="Li S."/>
            <person name="Liu F."/>
            <person name="Li X."/>
            <person name="Cheng L."/>
            <person name="Yang W."/>
            <person name="Li M.H."/>
            <person name="Grossniklaus U."/>
            <person name="Zheng H."/>
            <person name="Wang X."/>
        </authorList>
    </citation>
    <scope>NUCLEOTIDE SEQUENCE [LARGE SCALE GENOMIC DNA]</scope>
    <source>
        <strain evidence="11 12">cv. Chiifu-401-42</strain>
    </source>
</reference>
<keyword evidence="4" id="KW-0479">Metal-binding</keyword>
<keyword evidence="5 8" id="KW-0863">Zinc-finger</keyword>
<keyword evidence="3" id="KW-0808">Transferase</keyword>
<dbReference type="AlphaFoldDB" id="M4CQU4"/>
<dbReference type="SUPFAM" id="SSF57850">
    <property type="entry name" value="RING/U-box"/>
    <property type="match status" value="1"/>
</dbReference>
<evidence type="ECO:0000256" key="4">
    <source>
        <dbReference type="ARBA" id="ARBA00022723"/>
    </source>
</evidence>
<evidence type="ECO:0000256" key="7">
    <source>
        <dbReference type="ARBA" id="ARBA00022833"/>
    </source>
</evidence>
<dbReference type="Proteomes" id="UP000011750">
    <property type="component" value="Chromosome A03"/>
</dbReference>
<reference evidence="11" key="3">
    <citation type="submission" date="2023-03" db="UniProtKB">
        <authorList>
            <consortium name="EnsemblPlants"/>
        </authorList>
    </citation>
    <scope>IDENTIFICATION</scope>
    <source>
        <strain evidence="11">cv. Chiifu-401-42</strain>
    </source>
</reference>
<dbReference type="eggNOG" id="KOG0800">
    <property type="taxonomic scope" value="Eukaryota"/>
</dbReference>
<dbReference type="CDD" id="cd16667">
    <property type="entry name" value="RING-H2_RNF126-like"/>
    <property type="match status" value="1"/>
</dbReference>
<dbReference type="PROSITE" id="PS50089">
    <property type="entry name" value="ZF_RING_2"/>
    <property type="match status" value="1"/>
</dbReference>
<sequence>MDVEVVGDLPTSPGLTKPELALRQGIEAAVFITLGASTMMIGDPTWSLDFGLGGSFAVSQHLTVTRGVKDTLSFSNPLNPILLISLRRKALMEAASLSEESLKLELDDLQKQLNKKLRFEASVRSIHSLLRDRYASSSPSLRKQFYTVVSRVATVLKTRYTATGFWVAGLSLFEEAERLVSDTSEKKHLKSCIEQAKEQLTEVDIQPTESSQGYLFEGHLTVDREPPQPQWLVQQNLMSAFSSIVAGESSNAAAAAVGNVLGETANLMQELINGLDSIIPEILEDGGPPRAPPASKEVVEKLPVIVFSEEMLKTLGADVECCIRKENLVIGDKMQELPCKHTFHPPCLKPWLDEHNSCPICRHELPTDDQKYENWKEREKEAEEERKGAENAVRGGEYMYV</sequence>
<dbReference type="InterPro" id="IPR013083">
    <property type="entry name" value="Znf_RING/FYVE/PHD"/>
</dbReference>
<evidence type="ECO:0000313" key="11">
    <source>
        <dbReference type="EnsemblPlants" id="Bra006585.1-P"/>
    </source>
</evidence>
<keyword evidence="7" id="KW-0862">Zinc</keyword>
<accession>M4CQU4</accession>
<protein>
    <recommendedName>
        <fullName evidence="2">RING-type E3 ubiquitin transferase</fullName>
        <ecNumber evidence="2">2.3.2.27</ecNumber>
    </recommendedName>
</protein>
<evidence type="ECO:0000313" key="12">
    <source>
        <dbReference type="Proteomes" id="UP000011750"/>
    </source>
</evidence>
<evidence type="ECO:0000256" key="1">
    <source>
        <dbReference type="ARBA" id="ARBA00000900"/>
    </source>
</evidence>
<evidence type="ECO:0000256" key="2">
    <source>
        <dbReference type="ARBA" id="ARBA00012483"/>
    </source>
</evidence>
<evidence type="ECO:0000256" key="8">
    <source>
        <dbReference type="PROSITE-ProRule" id="PRU00175"/>
    </source>
</evidence>
<dbReference type="PANTHER" id="PTHR15710">
    <property type="entry name" value="E3 UBIQUITIN-PROTEIN LIGASE PRAJA"/>
    <property type="match status" value="1"/>
</dbReference>
<dbReference type="PANTHER" id="PTHR15710:SF4">
    <property type="entry name" value="E3 UBIQUITIN-PROTEIN LIGASE AIP2"/>
    <property type="match status" value="1"/>
</dbReference>
<dbReference type="InParanoid" id="M4CQU4"/>
<proteinExistence type="predicted"/>
<evidence type="ECO:0000256" key="5">
    <source>
        <dbReference type="ARBA" id="ARBA00022771"/>
    </source>
</evidence>
<dbReference type="Gramene" id="Bra006585.1">
    <property type="protein sequence ID" value="Bra006585.1-P"/>
    <property type="gene ID" value="Bra006585"/>
</dbReference>
<dbReference type="InterPro" id="IPR001841">
    <property type="entry name" value="Znf_RING"/>
</dbReference>
<dbReference type="GO" id="GO:0016567">
    <property type="term" value="P:protein ubiquitination"/>
    <property type="evidence" value="ECO:0000318"/>
    <property type="project" value="GO_Central"/>
</dbReference>
<dbReference type="Pfam" id="PF13639">
    <property type="entry name" value="zf-RING_2"/>
    <property type="match status" value="1"/>
</dbReference>
<dbReference type="EnsemblPlants" id="Bra006585.1">
    <property type="protein sequence ID" value="Bra006585.1-P"/>
    <property type="gene ID" value="Bra006585"/>
</dbReference>
<dbReference type="FunCoup" id="M4CQU4">
    <property type="interactions" value="731"/>
</dbReference>
<feature type="domain" description="RING-type" evidence="10">
    <location>
        <begin position="321"/>
        <end position="362"/>
    </location>
</feature>
<evidence type="ECO:0000256" key="3">
    <source>
        <dbReference type="ARBA" id="ARBA00022679"/>
    </source>
</evidence>
<feature type="region of interest" description="Disordered" evidence="9">
    <location>
        <begin position="376"/>
        <end position="401"/>
    </location>
</feature>
<dbReference type="OMA" id="CARTHVF"/>